<reference evidence="3" key="1">
    <citation type="submission" date="2019-03" db="EMBL/GenBank/DDBJ databases">
        <title>Complete genome sequence of enteropathogenic Citrobacter rodentium strain DBS100.</title>
        <authorList>
            <person name="Popov G."/>
            <person name="Fiebig A."/>
            <person name="Shideler S."/>
            <person name="Coombes B."/>
            <person name="Savchenko A."/>
        </authorList>
    </citation>
    <scope>NUCLEOTIDE SEQUENCE</scope>
    <source>
        <strain evidence="3">DBS100</strain>
    </source>
</reference>
<dbReference type="SUPFAM" id="SSF52540">
    <property type="entry name" value="P-loop containing nucleoside triphosphate hydrolases"/>
    <property type="match status" value="1"/>
</dbReference>
<dbReference type="Pfam" id="PF01471">
    <property type="entry name" value="PG_binding_1"/>
    <property type="match status" value="1"/>
</dbReference>
<dbReference type="RefSeq" id="WP_012908423.1">
    <property type="nucleotide sequence ID" value="NZ_CAJTBI010000043.1"/>
</dbReference>
<dbReference type="InterPro" id="IPR036365">
    <property type="entry name" value="PGBD-like_sf"/>
</dbReference>
<dbReference type="Gene3D" id="1.10.101.10">
    <property type="entry name" value="PGBD-like superfamily/PGBD"/>
    <property type="match status" value="1"/>
</dbReference>
<organism evidence="3">
    <name type="scientific">Citrobacter rodentium</name>
    <dbReference type="NCBI Taxonomy" id="67825"/>
    <lineage>
        <taxon>Bacteria</taxon>
        <taxon>Pseudomonadati</taxon>
        <taxon>Pseudomonadota</taxon>
        <taxon>Gammaproteobacteria</taxon>
        <taxon>Enterobacterales</taxon>
        <taxon>Enterobacteriaceae</taxon>
        <taxon>Citrobacter</taxon>
    </lineage>
</organism>
<dbReference type="Pfam" id="PF21327">
    <property type="entry name" value="GspA_C39-like"/>
    <property type="match status" value="1"/>
</dbReference>
<sequence>MDDLTINRTERQNVIINYLIETLGNEGWAVAHGARSTGKTTIAWGIAGDYQGRALIITPVNIKRYQWEWMVISDNHPDASLTGALYPAGAIYPALATLITQTRECPLLLIIDNAHRLKRELIPTIIRFRTLLPAAKLLSMGVFSLCQRRKIQRLHPAWLRIPAPDVKECEETIAFHAGMTSEAFAALPGRFVRRMVRRCKGDLRLLSRAGWGLRQMTLAEDGNARPSENPSRWVMKALPAVRWRALTLCCALLVAGGCALGGWQNGDRLSAWLPALLPAATSAPADNPAPLTTAVMSTNGAIGLLYQVWGYEVDIKEAWCDQAWRANLTCQSGTESLEALEAQGLPWIAPLEMAGKTVPVVVIGEHDDELIALTTQRTWRIKKSWFSSVWRGRYTLLWKPSPDGKSVVNKKSSLEEIVWLDTMLSRVLNLEAEETGEWSPLLQEKIRQFQAQKALTADGVMGQLSLIRLWQALGESPAFIHEEGNK</sequence>
<dbReference type="AlphaFoldDB" id="A0A482PL28"/>
<dbReference type="InterPro" id="IPR027417">
    <property type="entry name" value="P-loop_NTPase"/>
</dbReference>
<dbReference type="SUPFAM" id="SSF47090">
    <property type="entry name" value="PGBD-like"/>
    <property type="match status" value="1"/>
</dbReference>
<evidence type="ECO:0000313" key="3">
    <source>
        <dbReference type="EMBL" id="QBY30763.1"/>
    </source>
</evidence>
<accession>A0A482PL28</accession>
<dbReference type="InterPro" id="IPR002477">
    <property type="entry name" value="Peptidoglycan-bd-like"/>
</dbReference>
<evidence type="ECO:0000259" key="2">
    <source>
        <dbReference type="Pfam" id="PF21327"/>
    </source>
</evidence>
<dbReference type="InterPro" id="IPR048809">
    <property type="entry name" value="GspA_C39-like"/>
</dbReference>
<protein>
    <submittedName>
        <fullName evidence="3">Uncharacterized protein</fullName>
    </submittedName>
</protein>
<name>A0A482PL28_CITRO</name>
<gene>
    <name evidence="3" type="ORF">E2R62_19235</name>
</gene>
<evidence type="ECO:0000259" key="1">
    <source>
        <dbReference type="Pfam" id="PF01471"/>
    </source>
</evidence>
<dbReference type="EMBL" id="CP038008">
    <property type="protein sequence ID" value="QBY30763.1"/>
    <property type="molecule type" value="Genomic_DNA"/>
</dbReference>
<dbReference type="InterPro" id="IPR036366">
    <property type="entry name" value="PGBDSf"/>
</dbReference>
<feature type="domain" description="Peptidoglycan binding-like" evidence="1">
    <location>
        <begin position="415"/>
        <end position="463"/>
    </location>
</feature>
<proteinExistence type="predicted"/>
<dbReference type="Gene3D" id="3.90.70.10">
    <property type="entry name" value="Cysteine proteinases"/>
    <property type="match status" value="1"/>
</dbReference>
<feature type="domain" description="General secretion pathway protein A peptidase C39-like" evidence="2">
    <location>
        <begin position="305"/>
        <end position="398"/>
    </location>
</feature>